<dbReference type="SMART" id="SM00487">
    <property type="entry name" value="DEXDc"/>
    <property type="match status" value="1"/>
</dbReference>
<dbReference type="Gene3D" id="3.40.50.300">
    <property type="entry name" value="P-loop containing nucleotide triphosphate hydrolases"/>
    <property type="match status" value="1"/>
</dbReference>
<evidence type="ECO:0000256" key="7">
    <source>
        <dbReference type="PROSITE-ProRule" id="PRU00175"/>
    </source>
</evidence>
<dbReference type="GO" id="GO:0006974">
    <property type="term" value="P:DNA damage response"/>
    <property type="evidence" value="ECO:0007669"/>
    <property type="project" value="TreeGrafter"/>
</dbReference>
<gene>
    <name evidence="12" type="ORF">K489DRAFT_315879</name>
</gene>
<dbReference type="Proteomes" id="UP000504637">
    <property type="component" value="Unplaced"/>
</dbReference>
<dbReference type="Gene3D" id="3.30.40.10">
    <property type="entry name" value="Zinc/RING finger domain, C3HC4 (zinc finger)"/>
    <property type="match status" value="1"/>
</dbReference>
<dbReference type="InterPro" id="IPR017907">
    <property type="entry name" value="Znf_RING_CS"/>
</dbReference>
<dbReference type="PANTHER" id="PTHR45865:SF1">
    <property type="entry name" value="E3 UBIQUITIN-PROTEIN LIGASE SHPRH"/>
    <property type="match status" value="1"/>
</dbReference>
<evidence type="ECO:0000256" key="3">
    <source>
        <dbReference type="ARBA" id="ARBA00022771"/>
    </source>
</evidence>
<keyword evidence="3 7" id="KW-0863">Zinc-finger</keyword>
<dbReference type="InterPro" id="IPR014001">
    <property type="entry name" value="Helicase_ATP-bd"/>
</dbReference>
<dbReference type="Pfam" id="PF13639">
    <property type="entry name" value="zf-RING_2"/>
    <property type="match status" value="1"/>
</dbReference>
<dbReference type="GeneID" id="54358918"/>
<dbReference type="GO" id="GO:0005524">
    <property type="term" value="F:ATP binding"/>
    <property type="evidence" value="ECO:0007669"/>
    <property type="project" value="InterPro"/>
</dbReference>
<evidence type="ECO:0000256" key="8">
    <source>
        <dbReference type="SAM" id="MobiDB-lite"/>
    </source>
</evidence>
<reference evidence="12" key="2">
    <citation type="submission" date="2020-04" db="EMBL/GenBank/DDBJ databases">
        <authorList>
            <consortium name="NCBI Genome Project"/>
        </authorList>
    </citation>
    <scope>NUCLEOTIDE SEQUENCE</scope>
    <source>
        <strain evidence="12">CBS 342.82</strain>
    </source>
</reference>
<evidence type="ECO:0000256" key="4">
    <source>
        <dbReference type="ARBA" id="ARBA00022801"/>
    </source>
</evidence>
<dbReference type="InterPro" id="IPR059033">
    <property type="entry name" value="C144_05_dom"/>
</dbReference>
<name>A0A6J3M9S0_9PEZI</name>
<evidence type="ECO:0000259" key="9">
    <source>
        <dbReference type="PROSITE" id="PS50089"/>
    </source>
</evidence>
<dbReference type="InterPro" id="IPR001650">
    <property type="entry name" value="Helicase_C-like"/>
</dbReference>
<dbReference type="InterPro" id="IPR027417">
    <property type="entry name" value="P-loop_NTPase"/>
</dbReference>
<dbReference type="InterPro" id="IPR038718">
    <property type="entry name" value="SNF2-like_sf"/>
</dbReference>
<keyword evidence="5" id="KW-0862">Zinc</keyword>
<dbReference type="SMART" id="SM00184">
    <property type="entry name" value="RING"/>
    <property type="match status" value="1"/>
</dbReference>
<dbReference type="InterPro" id="IPR013083">
    <property type="entry name" value="Znf_RING/FYVE/PHD"/>
</dbReference>
<feature type="domain" description="Helicase ATP-binding" evidence="10">
    <location>
        <begin position="130"/>
        <end position="334"/>
    </location>
</feature>
<dbReference type="Pfam" id="PF00271">
    <property type="entry name" value="Helicase_C"/>
    <property type="match status" value="1"/>
</dbReference>
<dbReference type="GO" id="GO:0008270">
    <property type="term" value="F:zinc ion binding"/>
    <property type="evidence" value="ECO:0007669"/>
    <property type="project" value="UniProtKB-KW"/>
</dbReference>
<evidence type="ECO:0000256" key="6">
    <source>
        <dbReference type="ARBA" id="ARBA00022840"/>
    </source>
</evidence>
<reference evidence="12" key="3">
    <citation type="submission" date="2025-08" db="UniProtKB">
        <authorList>
            <consortium name="RefSeq"/>
        </authorList>
    </citation>
    <scope>IDENTIFICATION</scope>
    <source>
        <strain evidence="12">CBS 342.82</strain>
    </source>
</reference>
<dbReference type="SUPFAM" id="SSF52540">
    <property type="entry name" value="P-loop containing nucleoside triphosphate hydrolases"/>
    <property type="match status" value="2"/>
</dbReference>
<dbReference type="CDD" id="cd18793">
    <property type="entry name" value="SF2_C_SNF"/>
    <property type="match status" value="1"/>
</dbReference>
<reference evidence="12" key="1">
    <citation type="submission" date="2020-01" db="EMBL/GenBank/DDBJ databases">
        <authorList>
            <consortium name="DOE Joint Genome Institute"/>
            <person name="Haridas S."/>
            <person name="Albert R."/>
            <person name="Binder M."/>
            <person name="Bloem J."/>
            <person name="Labutti K."/>
            <person name="Salamov A."/>
            <person name="Andreopoulos B."/>
            <person name="Baker S.E."/>
            <person name="Barry K."/>
            <person name="Bills G."/>
            <person name="Bluhm B.H."/>
            <person name="Cannon C."/>
            <person name="Castanera R."/>
            <person name="Culley D.E."/>
            <person name="Daum C."/>
            <person name="Ezra D."/>
            <person name="Gonzalez J.B."/>
            <person name="Henrissat B."/>
            <person name="Kuo A."/>
            <person name="Liang C."/>
            <person name="Lipzen A."/>
            <person name="Lutzoni F."/>
            <person name="Magnuson J."/>
            <person name="Mondo S."/>
            <person name="Nolan M."/>
            <person name="Ohm R."/>
            <person name="Pangilinan J."/>
            <person name="Park H.-J."/>
            <person name="Ramirez L."/>
            <person name="Alfaro M."/>
            <person name="Sun H."/>
            <person name="Tritt A."/>
            <person name="Yoshinaga Y."/>
            <person name="Zwiers L.-H."/>
            <person name="Turgeon B.G."/>
            <person name="Goodwin S.B."/>
            <person name="Spatafora J.W."/>
            <person name="Crous P.W."/>
            <person name="Grigoriev I.V."/>
        </authorList>
    </citation>
    <scope>NUCLEOTIDE SEQUENCE</scope>
    <source>
        <strain evidence="12">CBS 342.82</strain>
    </source>
</reference>
<sequence length="1292" mass="145922">MEPTRKKQHSSDYRKLVAAFPSIDESAGKRDEPWSPLDFYASLPATQKNKELEFPSTNMLESYLFSFQKRAVTWLLRREGREFRAGIICPLSEAEKQHEEVRLVDEVVDLIGRPSFVNTLTASLSSERPEKFSYHVSGGLLAEEMGLGKTVEIIALISLHRRIDFDVMVSQNSEQPHEPRPSQATLIICPNSILQQWISEFEKHAPSLRVLHYQGVPKNNYKEETVQLLNDITTGYDVVLTTYKTLGKEIYFATDPPDRSRRRARQYVRKKSPLVQVQWWRVCLDEAQMLESGVTNAAQVACLLPRVHSWAVSGTPLRKDVQDICGLLIFLDFQSFHDVSHLSRHVAVNRPHVFGKIFSRIGLRHTKALVRDEMTLPPQKRVVITMPFSVFEQQNYSELFDIMCKDIGLRTDGSPVAEDWDPNDSATVESMRSWLARLRQTCLHPQVGNKNRRALGRSAGPLRTVAEVLEVMIEQSELSLRQEERNGISASLTTAHILGNNKADSERSMKALEIYDTCVLKCKEIVADAREKLVNANNVQSDEDPDSEGASQLTTLKNHLRVARQLLHTCLFFLATAHYQVKTDKELTTPKSGRFNELERKEVELYEEAKIVRRLILEDATRKSEALMKEIRQKEWVSLPELTHVEEMGGIETQTVVDKADEVLNLMREQSEVITKWRAKMVEFLLKPLVDKDDDTEMNGEEYEESTKQQDELYAYFDAFKAIQADLGTTVTGQAAPLIDHEVKTTVRAIKNYLDPKHPEALKQNVHAPELALELYGVRNKLRARKDQVTSLRDVIQRARTLEGTLSATTHTARGNMEREMVQSLLKTLQNTFQAYGKTLTALDKESVLFHDAQNQRIEFYRQLQEISDEVAPYKDELDEALDEDALHDAIDQEQKSANTLAQLRTKNRFLLHLRDESNVEVSQRICVICQSPFELGVLTVCGHQYCKDCIQHWFHQSRTCPICKRRLAKVDVHDIVFKPQDLKAQEETSNEETSNTETSSSPAKTEAQPSSLAKASSIYANADDKLMDEIKSVDLPVSYGTKIDTLGRHLLHIRNTDAGVKSVVFSQYREFLDVLSTAFTQFKIGHTRLGNPRAVETFKNDPSVDCLLLDAKTDSSGLTLTVATHVFICEPLVHTSVELQAIARVHRIGQTRPTTVWMYLVSDTVEESIYELSVARRLAHVRSHAAAVKAAEEKAPSDPTTDGSTVSNETIMDVANDAELQKAPRAKLLAAGKAGGELVGRDDLWQCLFGNVSGSAAKGNAGLTTSSLFRDEINRHLRAEAAEDRRRTGSS</sequence>
<dbReference type="InterPro" id="IPR000330">
    <property type="entry name" value="SNF2_N"/>
</dbReference>
<dbReference type="InterPro" id="IPR001841">
    <property type="entry name" value="Znf_RING"/>
</dbReference>
<keyword evidence="2" id="KW-0547">Nucleotide-binding</keyword>
<feature type="domain" description="RING-type" evidence="9">
    <location>
        <begin position="927"/>
        <end position="965"/>
    </location>
</feature>
<dbReference type="Gene3D" id="3.40.50.10810">
    <property type="entry name" value="Tandem AAA-ATPase domain"/>
    <property type="match status" value="1"/>
</dbReference>
<dbReference type="Pfam" id="PF26021">
    <property type="entry name" value="Ferritin_C144_05"/>
    <property type="match status" value="1"/>
</dbReference>
<evidence type="ECO:0000256" key="5">
    <source>
        <dbReference type="ARBA" id="ARBA00022833"/>
    </source>
</evidence>
<dbReference type="OrthoDB" id="5330228at2759"/>
<dbReference type="PROSITE" id="PS00518">
    <property type="entry name" value="ZF_RING_1"/>
    <property type="match status" value="1"/>
</dbReference>
<dbReference type="RefSeq" id="XP_033461405.1">
    <property type="nucleotide sequence ID" value="XM_033601118.1"/>
</dbReference>
<keyword evidence="4" id="KW-0378">Hydrolase</keyword>
<organism evidence="12">
    <name type="scientific">Dissoconium aciculare CBS 342.82</name>
    <dbReference type="NCBI Taxonomy" id="1314786"/>
    <lineage>
        <taxon>Eukaryota</taxon>
        <taxon>Fungi</taxon>
        <taxon>Dikarya</taxon>
        <taxon>Ascomycota</taxon>
        <taxon>Pezizomycotina</taxon>
        <taxon>Dothideomycetes</taxon>
        <taxon>Dothideomycetidae</taxon>
        <taxon>Mycosphaerellales</taxon>
        <taxon>Dissoconiaceae</taxon>
        <taxon>Dissoconium</taxon>
    </lineage>
</organism>
<keyword evidence="11" id="KW-1185">Reference proteome</keyword>
<dbReference type="SUPFAM" id="SSF57850">
    <property type="entry name" value="RING/U-box"/>
    <property type="match status" value="1"/>
</dbReference>
<evidence type="ECO:0000313" key="12">
    <source>
        <dbReference type="RefSeq" id="XP_033461405.1"/>
    </source>
</evidence>
<evidence type="ECO:0000256" key="2">
    <source>
        <dbReference type="ARBA" id="ARBA00022741"/>
    </source>
</evidence>
<evidence type="ECO:0000256" key="1">
    <source>
        <dbReference type="ARBA" id="ARBA00022723"/>
    </source>
</evidence>
<accession>A0A6J3M9S0</accession>
<dbReference type="GO" id="GO:0061630">
    <property type="term" value="F:ubiquitin protein ligase activity"/>
    <property type="evidence" value="ECO:0007669"/>
    <property type="project" value="TreeGrafter"/>
</dbReference>
<feature type="region of interest" description="Disordered" evidence="8">
    <location>
        <begin position="984"/>
        <end position="1013"/>
    </location>
</feature>
<keyword evidence="1" id="KW-0479">Metal-binding</keyword>
<dbReference type="GO" id="GO:0000209">
    <property type="term" value="P:protein polyubiquitination"/>
    <property type="evidence" value="ECO:0007669"/>
    <property type="project" value="TreeGrafter"/>
</dbReference>
<dbReference type="PROSITE" id="PS51192">
    <property type="entry name" value="HELICASE_ATP_BIND_1"/>
    <property type="match status" value="1"/>
</dbReference>
<dbReference type="GO" id="GO:0005634">
    <property type="term" value="C:nucleus"/>
    <property type="evidence" value="ECO:0007669"/>
    <property type="project" value="TreeGrafter"/>
</dbReference>
<evidence type="ECO:0000313" key="11">
    <source>
        <dbReference type="Proteomes" id="UP000504637"/>
    </source>
</evidence>
<dbReference type="InterPro" id="IPR052583">
    <property type="entry name" value="ATP-helicase/E3_Ub-Ligase"/>
</dbReference>
<dbReference type="InterPro" id="IPR049730">
    <property type="entry name" value="SNF2/RAD54-like_C"/>
</dbReference>
<evidence type="ECO:0000259" key="10">
    <source>
        <dbReference type="PROSITE" id="PS51192"/>
    </source>
</evidence>
<proteinExistence type="predicted"/>
<dbReference type="CDD" id="cd18070">
    <property type="entry name" value="DEXQc_SHPRH"/>
    <property type="match status" value="1"/>
</dbReference>
<keyword evidence="6" id="KW-0067">ATP-binding</keyword>
<dbReference type="PROSITE" id="PS50089">
    <property type="entry name" value="ZF_RING_2"/>
    <property type="match status" value="1"/>
</dbReference>
<feature type="compositionally biased region" description="Low complexity" evidence="8">
    <location>
        <begin position="992"/>
        <end position="1002"/>
    </location>
</feature>
<dbReference type="PANTHER" id="PTHR45865">
    <property type="entry name" value="E3 UBIQUITIN-PROTEIN LIGASE SHPRH FAMILY MEMBER"/>
    <property type="match status" value="1"/>
</dbReference>
<dbReference type="GO" id="GO:0016787">
    <property type="term" value="F:hydrolase activity"/>
    <property type="evidence" value="ECO:0007669"/>
    <property type="project" value="UniProtKB-KW"/>
</dbReference>
<dbReference type="Pfam" id="PF00176">
    <property type="entry name" value="SNF2-rel_dom"/>
    <property type="match status" value="1"/>
</dbReference>
<protein>
    <submittedName>
        <fullName evidence="12">SNF2 family DNA-dependent ATPase domain-containing protein</fullName>
    </submittedName>
</protein>